<dbReference type="PANTHER" id="PTHR30461:SF23">
    <property type="entry name" value="DNA RECOMBINASE-RELATED"/>
    <property type="match status" value="1"/>
</dbReference>
<proteinExistence type="predicted"/>
<dbReference type="SMART" id="SM00857">
    <property type="entry name" value="Resolvase"/>
    <property type="match status" value="1"/>
</dbReference>
<reference evidence="4" key="1">
    <citation type="journal article" date="2019" name="Int. J. Syst. Evol. Microbiol.">
        <title>The Global Catalogue of Microorganisms (GCM) 10K type strain sequencing project: providing services to taxonomists for standard genome sequencing and annotation.</title>
        <authorList>
            <consortium name="The Broad Institute Genomics Platform"/>
            <consortium name="The Broad Institute Genome Sequencing Center for Infectious Disease"/>
            <person name="Wu L."/>
            <person name="Ma J."/>
        </authorList>
    </citation>
    <scope>NUCLEOTIDE SEQUENCE [LARGE SCALE GENOMIC DNA]</scope>
    <source>
        <strain evidence="4">JCM 18283</strain>
    </source>
</reference>
<accession>A0ABP9FP63</accession>
<evidence type="ECO:0008006" key="5">
    <source>
        <dbReference type="Google" id="ProtNLM"/>
    </source>
</evidence>
<gene>
    <name evidence="3" type="ORF">GCM10023313_11330</name>
</gene>
<dbReference type="SUPFAM" id="SSF53041">
    <property type="entry name" value="Resolvase-like"/>
    <property type="match status" value="1"/>
</dbReference>
<dbReference type="Pfam" id="PF13408">
    <property type="entry name" value="Zn_ribbon_recom"/>
    <property type="match status" value="1"/>
</dbReference>
<keyword evidence="4" id="KW-1185">Reference proteome</keyword>
<dbReference type="Proteomes" id="UP001501436">
    <property type="component" value="Unassembled WGS sequence"/>
</dbReference>
<comment type="caution">
    <text evidence="3">The sequence shown here is derived from an EMBL/GenBank/DDBJ whole genome shotgun (WGS) entry which is preliminary data.</text>
</comment>
<dbReference type="PANTHER" id="PTHR30461">
    <property type="entry name" value="DNA-INVERTASE FROM LAMBDOID PROPHAGE"/>
    <property type="match status" value="1"/>
</dbReference>
<evidence type="ECO:0000313" key="3">
    <source>
        <dbReference type="EMBL" id="GAA4909943.1"/>
    </source>
</evidence>
<dbReference type="CDD" id="cd00338">
    <property type="entry name" value="Ser_Recombinase"/>
    <property type="match status" value="1"/>
</dbReference>
<evidence type="ECO:0000259" key="2">
    <source>
        <dbReference type="PROSITE" id="PS51737"/>
    </source>
</evidence>
<dbReference type="Pfam" id="PF07508">
    <property type="entry name" value="Recombinase"/>
    <property type="match status" value="1"/>
</dbReference>
<dbReference type="PROSITE" id="PS51737">
    <property type="entry name" value="RECOMBINASE_DNA_BIND"/>
    <property type="match status" value="1"/>
</dbReference>
<dbReference type="InterPro" id="IPR025827">
    <property type="entry name" value="Zn_ribbon_recom_dom"/>
</dbReference>
<dbReference type="InterPro" id="IPR036162">
    <property type="entry name" value="Resolvase-like_N_sf"/>
</dbReference>
<feature type="domain" description="Resolvase/invertase-type recombinase catalytic" evidence="1">
    <location>
        <begin position="3"/>
        <end position="153"/>
    </location>
</feature>
<dbReference type="InterPro" id="IPR038109">
    <property type="entry name" value="DNA_bind_recomb_sf"/>
</dbReference>
<dbReference type="EMBL" id="BAABJI010000001">
    <property type="protein sequence ID" value="GAA4909943.1"/>
    <property type="molecule type" value="Genomic_DNA"/>
</dbReference>
<dbReference type="PROSITE" id="PS51736">
    <property type="entry name" value="RECOMBINASES_3"/>
    <property type="match status" value="1"/>
</dbReference>
<dbReference type="Gene3D" id="3.90.1750.20">
    <property type="entry name" value="Putative Large Serine Recombinase, Chain B, Domain 2"/>
    <property type="match status" value="1"/>
</dbReference>
<protein>
    <recommendedName>
        <fullName evidence="5">DNA invertase Pin-like site-specific DNA recombinase</fullName>
    </recommendedName>
</protein>
<dbReference type="Gene3D" id="3.40.50.1390">
    <property type="entry name" value="Resolvase, N-terminal catalytic domain"/>
    <property type="match status" value="1"/>
</dbReference>
<dbReference type="InterPro" id="IPR011109">
    <property type="entry name" value="DNA_bind_recombinase_dom"/>
</dbReference>
<dbReference type="InterPro" id="IPR050639">
    <property type="entry name" value="SSR_resolvase"/>
</dbReference>
<evidence type="ECO:0000259" key="1">
    <source>
        <dbReference type="PROSITE" id="PS51736"/>
    </source>
</evidence>
<organism evidence="3 4">
    <name type="scientific">Mucilaginibacter defluvii</name>
    <dbReference type="NCBI Taxonomy" id="1196019"/>
    <lineage>
        <taxon>Bacteria</taxon>
        <taxon>Pseudomonadati</taxon>
        <taxon>Bacteroidota</taxon>
        <taxon>Sphingobacteriia</taxon>
        <taxon>Sphingobacteriales</taxon>
        <taxon>Sphingobacteriaceae</taxon>
        <taxon>Mucilaginibacter</taxon>
    </lineage>
</organism>
<name>A0ABP9FP63_9SPHI</name>
<dbReference type="Pfam" id="PF00239">
    <property type="entry name" value="Resolvase"/>
    <property type="match status" value="1"/>
</dbReference>
<dbReference type="InterPro" id="IPR006119">
    <property type="entry name" value="Resolv_N"/>
</dbReference>
<feature type="domain" description="Recombinase" evidence="2">
    <location>
        <begin position="162"/>
        <end position="271"/>
    </location>
</feature>
<evidence type="ECO:0000313" key="4">
    <source>
        <dbReference type="Proteomes" id="UP001501436"/>
    </source>
</evidence>
<sequence>MKRAIRYLRFSNLGQSNGSIERQELYTDQWIQHNRVQLVDTFIDRGKSARTFDRPDFIKLQAFITKYHRQVDYLLVDQLDRFSRDAGEAMSLVKNLQRLYNIQIVSVTEGITFDYDTPGSYFRTGLQLLLAEEDNINRSIKVRGGLYTAKAKEGRFVYKNAPFGYRKVGENKNRTIVIEESEAKVVRYIYDAYIRDVPLYKIKEQAYEMGFDRGGNMAVERVLANPAYGGLLYTKAFKEHPAGLFPSKHEAIVDKTTWHLVQAKMKKPEKIRVSLDDEIPLRGLLKCHCGTPLTGAPSRGKSGKYFYYYKCKHSKHNNISAIKAHDQFLGACKLMSLDQTEVKDIRLASEKRIDGALSENKTMMSQKQKELAKEEELLFTVEEKWIRGDIAKDTYERWYTTYSDNIIKIKGMLERVNKGAERAFELLKRHLDALTDMAYVYNQADTLDKREFVKQVFDSNLYYENGIYRTPTMLDIFARKSLIMKQKGFLIYEKKRDNVDIIPLSGERGIRTPGPLTVNGFQDRRNRPLCHLSGGKSTKPARIAKFQC</sequence>